<dbReference type="InterPro" id="IPR011040">
    <property type="entry name" value="Sialidase"/>
</dbReference>
<comment type="similarity">
    <text evidence="2">Belongs to the glycosyl hydrolase 33 family.</text>
</comment>
<dbReference type="GO" id="GO:0009313">
    <property type="term" value="P:oligosaccharide catabolic process"/>
    <property type="evidence" value="ECO:0007669"/>
    <property type="project" value="TreeGrafter"/>
</dbReference>
<evidence type="ECO:0000256" key="1">
    <source>
        <dbReference type="ARBA" id="ARBA00000427"/>
    </source>
</evidence>
<dbReference type="InterPro" id="IPR026856">
    <property type="entry name" value="Sialidase_fam"/>
</dbReference>
<dbReference type="GO" id="GO:0004308">
    <property type="term" value="F:exo-alpha-sialidase activity"/>
    <property type="evidence" value="ECO:0007669"/>
    <property type="project" value="UniProtKB-EC"/>
</dbReference>
<protein>
    <recommendedName>
        <fullName evidence="3">exo-alpha-sialidase</fullName>
        <ecNumber evidence="3">3.2.1.18</ecNumber>
    </recommendedName>
</protein>
<dbReference type="EMBL" id="BMXR01000004">
    <property type="protein sequence ID" value="GGX52348.1"/>
    <property type="molecule type" value="Genomic_DNA"/>
</dbReference>
<sequence length="368" mass="40215">MVMGSHVSAPGAVKLKRNTEYYLDRVVVGQSSDGTDYHSEPRVVEMKDGRLLCVHQRAQLHDDNTTRIVYRTSADRGKTWSADTTLYDPASGYAGRNPGLCLDPTTGRIIVFAREYNSGTAQVDLVYMYSDDNAATWNSPTSIMGLFGAEPVAVPFGKGVETAQGLMQIFYASDKIWALFSTDNGQSWGGLVTIHDNQQASATFSESVPVRIDNNRVVLCVRDGDNPERFYFFRTTDGGATWAGVQFGTWTGQAINTPTPLTGIRHENDVYLSWGARSPDWNLYLVKASAEYFFQAPDDVIANATRVKLIKSEASGGGAASDAEFGYSDLAVLSGIQHTVLVTWYDTKDDATVTDTNVYAMSAPRVSA</sequence>
<dbReference type="GO" id="GO:0016020">
    <property type="term" value="C:membrane"/>
    <property type="evidence" value="ECO:0007669"/>
    <property type="project" value="TreeGrafter"/>
</dbReference>
<dbReference type="PANTHER" id="PTHR10628">
    <property type="entry name" value="SIALIDASE"/>
    <property type="match status" value="1"/>
</dbReference>
<evidence type="ECO:0000313" key="5">
    <source>
        <dbReference type="EMBL" id="GGX52348.1"/>
    </source>
</evidence>
<reference evidence="5" key="1">
    <citation type="journal article" date="2014" name="Int. J. Syst. Evol. Microbiol.">
        <title>Complete genome sequence of Corynebacterium casei LMG S-19264T (=DSM 44701T), isolated from a smear-ripened cheese.</title>
        <authorList>
            <consortium name="US DOE Joint Genome Institute (JGI-PGF)"/>
            <person name="Walter F."/>
            <person name="Albersmeier A."/>
            <person name="Kalinowski J."/>
            <person name="Ruckert C."/>
        </authorList>
    </citation>
    <scope>NUCLEOTIDE SEQUENCE</scope>
    <source>
        <strain evidence="5">KCTC 22169</strain>
    </source>
</reference>
<dbReference type="CDD" id="cd15482">
    <property type="entry name" value="Sialidase_non-viral"/>
    <property type="match status" value="1"/>
</dbReference>
<comment type="catalytic activity">
    <reaction evidence="1">
        <text>Hydrolysis of alpha-(2-&gt;3)-, alpha-(2-&gt;6)-, alpha-(2-&gt;8)- glycosidic linkages of terminal sialic acid residues in oligosaccharides, glycoproteins, glycolipids, colominic acid and synthetic substrates.</text>
        <dbReference type="EC" id="3.2.1.18"/>
    </reaction>
</comment>
<reference evidence="5" key="2">
    <citation type="submission" date="2020-09" db="EMBL/GenBank/DDBJ databases">
        <authorList>
            <person name="Sun Q."/>
            <person name="Kim S."/>
        </authorList>
    </citation>
    <scope>NUCLEOTIDE SEQUENCE</scope>
    <source>
        <strain evidence="5">KCTC 22169</strain>
    </source>
</reference>
<dbReference type="InterPro" id="IPR036278">
    <property type="entry name" value="Sialidase_sf"/>
</dbReference>
<comment type="caution">
    <text evidence="5">The sequence shown here is derived from an EMBL/GenBank/DDBJ whole genome shotgun (WGS) entry which is preliminary data.</text>
</comment>
<dbReference type="EC" id="3.2.1.18" evidence="3"/>
<organism evidence="5 6">
    <name type="scientific">Saccharospirillum salsuginis</name>
    <dbReference type="NCBI Taxonomy" id="418750"/>
    <lineage>
        <taxon>Bacteria</taxon>
        <taxon>Pseudomonadati</taxon>
        <taxon>Pseudomonadota</taxon>
        <taxon>Gammaproteobacteria</taxon>
        <taxon>Oceanospirillales</taxon>
        <taxon>Saccharospirillaceae</taxon>
        <taxon>Saccharospirillum</taxon>
    </lineage>
</organism>
<dbReference type="Gene3D" id="2.120.10.10">
    <property type="match status" value="1"/>
</dbReference>
<gene>
    <name evidence="5" type="ORF">GCM10007392_19600</name>
</gene>
<dbReference type="Proteomes" id="UP000626148">
    <property type="component" value="Unassembled WGS sequence"/>
</dbReference>
<dbReference type="RefSeq" id="WP_189608365.1">
    <property type="nucleotide sequence ID" value="NZ_BMXR01000004.1"/>
</dbReference>
<evidence type="ECO:0000256" key="2">
    <source>
        <dbReference type="ARBA" id="ARBA00009348"/>
    </source>
</evidence>
<dbReference type="Pfam" id="PF13088">
    <property type="entry name" value="BNR_2"/>
    <property type="match status" value="1"/>
</dbReference>
<dbReference type="SUPFAM" id="SSF50939">
    <property type="entry name" value="Sialidases"/>
    <property type="match status" value="1"/>
</dbReference>
<evidence type="ECO:0000256" key="3">
    <source>
        <dbReference type="ARBA" id="ARBA00012733"/>
    </source>
</evidence>
<dbReference type="PANTHER" id="PTHR10628:SF30">
    <property type="entry name" value="EXO-ALPHA-SIALIDASE"/>
    <property type="match status" value="1"/>
</dbReference>
<dbReference type="GO" id="GO:0006689">
    <property type="term" value="P:ganglioside catabolic process"/>
    <property type="evidence" value="ECO:0007669"/>
    <property type="project" value="TreeGrafter"/>
</dbReference>
<feature type="domain" description="Sialidase" evidence="4">
    <location>
        <begin position="49"/>
        <end position="246"/>
    </location>
</feature>
<evidence type="ECO:0000259" key="4">
    <source>
        <dbReference type="Pfam" id="PF13088"/>
    </source>
</evidence>
<evidence type="ECO:0000313" key="6">
    <source>
        <dbReference type="Proteomes" id="UP000626148"/>
    </source>
</evidence>
<name>A0A918K7J0_9GAMM</name>
<dbReference type="AlphaFoldDB" id="A0A918K7J0"/>
<accession>A0A918K7J0</accession>
<keyword evidence="6" id="KW-1185">Reference proteome</keyword>
<proteinExistence type="inferred from homology"/>
<dbReference type="GO" id="GO:0005737">
    <property type="term" value="C:cytoplasm"/>
    <property type="evidence" value="ECO:0007669"/>
    <property type="project" value="TreeGrafter"/>
</dbReference>